<reference evidence="1 2" key="1">
    <citation type="submission" date="2015-06" db="EMBL/GenBank/DDBJ databases">
        <title>Prevotella sp. 109, sp. nov., a novel member of the family Prevotellaceae isolated from human faeces.</title>
        <authorList>
            <person name="Shkoporov A.N."/>
            <person name="Chaplin A.V."/>
            <person name="Kafarskaia L.I."/>
            <person name="Efimov B.A."/>
        </authorList>
    </citation>
    <scope>NUCLEOTIDE SEQUENCE [LARGE SCALE GENOMIC DNA]</scope>
    <source>
        <strain evidence="1 2">109</strain>
    </source>
</reference>
<organism evidence="1 2">
    <name type="scientific">Xylanibacter rarus</name>
    <dbReference type="NCBI Taxonomy" id="1676614"/>
    <lineage>
        <taxon>Bacteria</taxon>
        <taxon>Pseudomonadati</taxon>
        <taxon>Bacteroidota</taxon>
        <taxon>Bacteroidia</taxon>
        <taxon>Bacteroidales</taxon>
        <taxon>Prevotellaceae</taxon>
        <taxon>Xylanibacter</taxon>
    </lineage>
</organism>
<proteinExistence type="predicted"/>
<comment type="caution">
    <text evidence="1">The sequence shown here is derived from an EMBL/GenBank/DDBJ whole genome shotgun (WGS) entry which is preliminary data.</text>
</comment>
<name>A0A8E1QWM6_9BACT</name>
<protein>
    <submittedName>
        <fullName evidence="1">Uncharacterized protein</fullName>
    </submittedName>
</protein>
<sequence>MKERVIDFFKDEMPVGDALFGICDDEDEAAKTPAYVDADAKNKEEWTAVVTNRSGKIISFIAVDNKIEIRRENGQMENRCDAMLHNDEYIIFIELKNQNKDWIKHAVEDQLATTINVFKQWHDISLFKHKLAYACNKRHRRFAFSNKEDMQRFRNQHGVRLNIGCDIMIK</sequence>
<accession>A0A8E1QWM6</accession>
<dbReference type="EMBL" id="LFQU01000060">
    <property type="protein sequence ID" value="KOO65782.1"/>
    <property type="molecule type" value="Genomic_DNA"/>
</dbReference>
<gene>
    <name evidence="1" type="ORF">ACU52_14390</name>
</gene>
<dbReference type="AlphaFoldDB" id="A0A8E1QWM6"/>
<dbReference type="Proteomes" id="UP000036951">
    <property type="component" value="Unassembled WGS sequence"/>
</dbReference>
<dbReference type="OrthoDB" id="1030692at2"/>
<evidence type="ECO:0000313" key="1">
    <source>
        <dbReference type="EMBL" id="KOO65782.1"/>
    </source>
</evidence>
<keyword evidence="2" id="KW-1185">Reference proteome</keyword>
<evidence type="ECO:0000313" key="2">
    <source>
        <dbReference type="Proteomes" id="UP000036951"/>
    </source>
</evidence>